<evidence type="ECO:0000256" key="5">
    <source>
        <dbReference type="ARBA" id="ARBA00022553"/>
    </source>
</evidence>
<dbReference type="Pfam" id="PF21373">
    <property type="entry name" value="ZNHIT3_C"/>
    <property type="match status" value="1"/>
</dbReference>
<dbReference type="GO" id="GO:0000463">
    <property type="term" value="P:maturation of LSU-rRNA from tricistronic rRNA transcript (SSU-rRNA, 5.8S rRNA, LSU-rRNA)"/>
    <property type="evidence" value="ECO:0007669"/>
    <property type="project" value="TreeGrafter"/>
</dbReference>
<evidence type="ECO:0000256" key="4">
    <source>
        <dbReference type="ARBA" id="ARBA00022490"/>
    </source>
</evidence>
<dbReference type="PANTHER" id="PTHR13483">
    <property type="entry name" value="BOX C_D SNORNA PROTEIN 1-RELATED"/>
    <property type="match status" value="1"/>
</dbReference>
<keyword evidence="14" id="KW-1185">Reference proteome</keyword>
<evidence type="ECO:0000259" key="12">
    <source>
        <dbReference type="PROSITE" id="PS51083"/>
    </source>
</evidence>
<dbReference type="InterPro" id="IPR007529">
    <property type="entry name" value="Znf_HIT"/>
</dbReference>
<feature type="domain" description="HIT-type" evidence="12">
    <location>
        <begin position="4"/>
        <end position="36"/>
    </location>
</feature>
<evidence type="ECO:0000256" key="2">
    <source>
        <dbReference type="ARBA" id="ARBA00004496"/>
    </source>
</evidence>
<name>A0A8C6SA95_9GOBI</name>
<evidence type="ECO:0000256" key="3">
    <source>
        <dbReference type="ARBA" id="ARBA00021568"/>
    </source>
</evidence>
<organism evidence="13 14">
    <name type="scientific">Neogobius melanostomus</name>
    <name type="common">round goby</name>
    <dbReference type="NCBI Taxonomy" id="47308"/>
    <lineage>
        <taxon>Eukaryota</taxon>
        <taxon>Metazoa</taxon>
        <taxon>Chordata</taxon>
        <taxon>Craniata</taxon>
        <taxon>Vertebrata</taxon>
        <taxon>Euteleostomi</taxon>
        <taxon>Actinopterygii</taxon>
        <taxon>Neopterygii</taxon>
        <taxon>Teleostei</taxon>
        <taxon>Neoteleostei</taxon>
        <taxon>Acanthomorphata</taxon>
        <taxon>Gobiaria</taxon>
        <taxon>Gobiiformes</taxon>
        <taxon>Gobioidei</taxon>
        <taxon>Gobiidae</taxon>
        <taxon>Benthophilinae</taxon>
        <taxon>Neogobiini</taxon>
        <taxon>Neogobius</taxon>
    </lineage>
</organism>
<reference evidence="13" key="1">
    <citation type="submission" date="2025-08" db="UniProtKB">
        <authorList>
            <consortium name="Ensembl"/>
        </authorList>
    </citation>
    <scope>IDENTIFICATION</scope>
</reference>
<comment type="subunit">
    <text evidence="10">Thyroid receptor interacting proteins (TRIPs) specifically interact with the ligand binding domain of the thyroid receptor (TR). Requires the presence of thyroid hormone for its interaction. Interacts with NUFIP1. Interacts (via HIT-type zinc finger) with the RUVBL1/RUVBL2 complex in the presence of ADP.</text>
</comment>
<keyword evidence="6" id="KW-0479">Metal-binding</keyword>
<dbReference type="PROSITE" id="PS51083">
    <property type="entry name" value="ZF_HIT"/>
    <property type="match status" value="1"/>
</dbReference>
<keyword evidence="5" id="KW-0597">Phosphoprotein</keyword>
<keyword evidence="8" id="KW-0862">Zinc</keyword>
<keyword evidence="9" id="KW-0539">Nucleus</keyword>
<dbReference type="InterPro" id="IPR051639">
    <property type="entry name" value="BCD1"/>
</dbReference>
<dbReference type="GO" id="GO:0005634">
    <property type="term" value="C:nucleus"/>
    <property type="evidence" value="ECO:0007669"/>
    <property type="project" value="UniProtKB-SubCell"/>
</dbReference>
<keyword evidence="7 11" id="KW-0863">Zinc-finger</keyword>
<evidence type="ECO:0000256" key="8">
    <source>
        <dbReference type="ARBA" id="ARBA00022833"/>
    </source>
</evidence>
<sequence length="130" mass="15196">MQLCSVCTEQTPKYKCPACKIRYCSLVCYKTHKAFCTARVYYYVLWLQVYVLIHFTEPWSIEDLLHEDDLIDKVPMDKLQLLGQSKELQDFLCNPHLRQLLRSIDAAESKEDVMRAAMQDLCLLNFLIAA</sequence>
<dbReference type="GO" id="GO:0048254">
    <property type="term" value="P:snoRNA localization"/>
    <property type="evidence" value="ECO:0007669"/>
    <property type="project" value="TreeGrafter"/>
</dbReference>
<dbReference type="PANTHER" id="PTHR13483:SF11">
    <property type="entry name" value="ZINC FINGER HIT DOMAIN-CONTAINING PROTEIN 3"/>
    <property type="match status" value="1"/>
</dbReference>
<evidence type="ECO:0000256" key="6">
    <source>
        <dbReference type="ARBA" id="ARBA00022723"/>
    </source>
</evidence>
<evidence type="ECO:0000256" key="7">
    <source>
        <dbReference type="ARBA" id="ARBA00022771"/>
    </source>
</evidence>
<dbReference type="Proteomes" id="UP000694523">
    <property type="component" value="Unplaced"/>
</dbReference>
<evidence type="ECO:0000313" key="13">
    <source>
        <dbReference type="Ensembl" id="ENSNMLP00000002410.1"/>
    </source>
</evidence>
<dbReference type="Ensembl" id="ENSNMLT00000002767.1">
    <property type="protein sequence ID" value="ENSNMLP00000002410.1"/>
    <property type="gene ID" value="ENSNMLG00000001776.1"/>
</dbReference>
<evidence type="ECO:0000256" key="11">
    <source>
        <dbReference type="PROSITE-ProRule" id="PRU00453"/>
    </source>
</evidence>
<dbReference type="Gene3D" id="3.30.60.190">
    <property type="match status" value="1"/>
</dbReference>
<dbReference type="Pfam" id="PF04438">
    <property type="entry name" value="zf-HIT"/>
    <property type="match status" value="1"/>
</dbReference>
<dbReference type="GO" id="GO:0000492">
    <property type="term" value="P:box C/D snoRNP assembly"/>
    <property type="evidence" value="ECO:0007669"/>
    <property type="project" value="TreeGrafter"/>
</dbReference>
<evidence type="ECO:0000256" key="10">
    <source>
        <dbReference type="ARBA" id="ARBA00046946"/>
    </source>
</evidence>
<dbReference type="SUPFAM" id="SSF144232">
    <property type="entry name" value="HIT/MYND zinc finger-like"/>
    <property type="match status" value="1"/>
</dbReference>
<keyword evidence="4" id="KW-0963">Cytoplasm</keyword>
<protein>
    <recommendedName>
        <fullName evidence="3">Zinc finger HIT domain-containing protein 3</fullName>
    </recommendedName>
</protein>
<accession>A0A8C6SA95</accession>
<dbReference type="CDD" id="cd23024">
    <property type="entry name" value="zf-HIT_ZNHIT2-3"/>
    <property type="match status" value="1"/>
</dbReference>
<comment type="subcellular location">
    <subcellularLocation>
        <location evidence="2">Cytoplasm</location>
    </subcellularLocation>
    <subcellularLocation>
        <location evidence="1">Nucleus</location>
    </subcellularLocation>
</comment>
<reference evidence="13" key="2">
    <citation type="submission" date="2025-09" db="UniProtKB">
        <authorList>
            <consortium name="Ensembl"/>
        </authorList>
    </citation>
    <scope>IDENTIFICATION</scope>
</reference>
<dbReference type="GO" id="GO:0008270">
    <property type="term" value="F:zinc ion binding"/>
    <property type="evidence" value="ECO:0007669"/>
    <property type="project" value="UniProtKB-UniRule"/>
</dbReference>
<dbReference type="GO" id="GO:0070761">
    <property type="term" value="C:pre-snoRNP complex"/>
    <property type="evidence" value="ECO:0007669"/>
    <property type="project" value="TreeGrafter"/>
</dbReference>
<dbReference type="InterPro" id="IPR048371">
    <property type="entry name" value="ZNHIT3_C"/>
</dbReference>
<dbReference type="AlphaFoldDB" id="A0A8C6SA95"/>
<evidence type="ECO:0000256" key="1">
    <source>
        <dbReference type="ARBA" id="ARBA00004123"/>
    </source>
</evidence>
<evidence type="ECO:0000313" key="14">
    <source>
        <dbReference type="Proteomes" id="UP000694523"/>
    </source>
</evidence>
<dbReference type="GO" id="GO:0005737">
    <property type="term" value="C:cytoplasm"/>
    <property type="evidence" value="ECO:0007669"/>
    <property type="project" value="UniProtKB-SubCell"/>
</dbReference>
<evidence type="ECO:0000256" key="9">
    <source>
        <dbReference type="ARBA" id="ARBA00023242"/>
    </source>
</evidence>
<proteinExistence type="predicted"/>